<evidence type="ECO:0008006" key="3">
    <source>
        <dbReference type="Google" id="ProtNLM"/>
    </source>
</evidence>
<protein>
    <recommendedName>
        <fullName evidence="3">HEAT repeat domain-containing protein</fullName>
    </recommendedName>
</protein>
<sequence length="185" mass="20076">MTAPSRPPDNEEEALDRLIRMGIPREHIGHARLFASLFSDLFRSRDEPPRSSGSSSNVRDTEAAAEMLMALVHTLEHPQRHSPDILCHALIGIGEVGNAAEHLGLIAPFLEAHWEQSVRLAAVRALNKLGSEAAFDALIASLNDPDIVIRWEVQAALDALLDGNDVGSAVVPQAQLSDDDDEDLP</sequence>
<dbReference type="AlphaFoldDB" id="A0A2M8PZW3"/>
<name>A0A2M8PZW3_9CHLR</name>
<comment type="caution">
    <text evidence="1">The sequence shown here is derived from an EMBL/GenBank/DDBJ whole genome shotgun (WGS) entry which is preliminary data.</text>
</comment>
<dbReference type="InterPro" id="IPR004155">
    <property type="entry name" value="PBS_lyase_HEAT"/>
</dbReference>
<dbReference type="InterPro" id="IPR011989">
    <property type="entry name" value="ARM-like"/>
</dbReference>
<evidence type="ECO:0000313" key="1">
    <source>
        <dbReference type="EMBL" id="PJF43078.1"/>
    </source>
</evidence>
<dbReference type="Pfam" id="PF13646">
    <property type="entry name" value="HEAT_2"/>
    <property type="match status" value="1"/>
</dbReference>
<proteinExistence type="predicted"/>
<dbReference type="Gene3D" id="1.25.10.10">
    <property type="entry name" value="Leucine-rich Repeat Variant"/>
    <property type="match status" value="1"/>
</dbReference>
<reference evidence="1 2" key="1">
    <citation type="submission" date="2017-11" db="EMBL/GenBank/DDBJ databases">
        <title>Evolution of Phototrophy in the Chloroflexi Phylum Driven by Horizontal Gene Transfer.</title>
        <authorList>
            <person name="Ward L.M."/>
            <person name="Hemp J."/>
            <person name="Shih P.M."/>
            <person name="Mcglynn S.E."/>
            <person name="Fischer W."/>
        </authorList>
    </citation>
    <scope>NUCLEOTIDE SEQUENCE [LARGE SCALE GENOMIC DNA]</scope>
    <source>
        <strain evidence="1">CP1_1M</strain>
    </source>
</reference>
<dbReference type="SMART" id="SM00567">
    <property type="entry name" value="EZ_HEAT"/>
    <property type="match status" value="1"/>
</dbReference>
<dbReference type="SUPFAM" id="SSF48371">
    <property type="entry name" value="ARM repeat"/>
    <property type="match status" value="1"/>
</dbReference>
<accession>A0A2M8PZW3</accession>
<dbReference type="InterPro" id="IPR016024">
    <property type="entry name" value="ARM-type_fold"/>
</dbReference>
<dbReference type="Proteomes" id="UP000228947">
    <property type="component" value="Unassembled WGS sequence"/>
</dbReference>
<evidence type="ECO:0000313" key="2">
    <source>
        <dbReference type="Proteomes" id="UP000228947"/>
    </source>
</evidence>
<gene>
    <name evidence="1" type="ORF">CUN50_01440</name>
</gene>
<organism evidence="1 2">
    <name type="scientific">Candidatus Thermofonsia Clade 1 bacterium</name>
    <dbReference type="NCBI Taxonomy" id="2364210"/>
    <lineage>
        <taxon>Bacteria</taxon>
        <taxon>Bacillati</taxon>
        <taxon>Chloroflexota</taxon>
        <taxon>Candidatus Thermofontia</taxon>
        <taxon>Candidatus Thermofonsia Clade 1</taxon>
    </lineage>
</organism>
<dbReference type="EMBL" id="PGTL01000004">
    <property type="protein sequence ID" value="PJF43078.1"/>
    <property type="molecule type" value="Genomic_DNA"/>
</dbReference>